<feature type="domain" description="Reverse transcriptase zinc-binding" evidence="1">
    <location>
        <begin position="270"/>
        <end position="335"/>
    </location>
</feature>
<gene>
    <name evidence="2" type="ORF">R1flu_013599</name>
</gene>
<dbReference type="Proteomes" id="UP001605036">
    <property type="component" value="Unassembled WGS sequence"/>
</dbReference>
<evidence type="ECO:0000313" key="3">
    <source>
        <dbReference type="Proteomes" id="UP001605036"/>
    </source>
</evidence>
<protein>
    <recommendedName>
        <fullName evidence="1">Reverse transcriptase zinc-binding domain-containing protein</fullName>
    </recommendedName>
</protein>
<evidence type="ECO:0000259" key="1">
    <source>
        <dbReference type="Pfam" id="PF13966"/>
    </source>
</evidence>
<dbReference type="EMBL" id="JBHFFA010000004">
    <property type="protein sequence ID" value="KAL2628913.1"/>
    <property type="molecule type" value="Genomic_DNA"/>
</dbReference>
<accession>A0ABD1YE11</accession>
<dbReference type="InterPro" id="IPR026960">
    <property type="entry name" value="RVT-Znf"/>
</dbReference>
<organism evidence="2 3">
    <name type="scientific">Riccia fluitans</name>
    <dbReference type="NCBI Taxonomy" id="41844"/>
    <lineage>
        <taxon>Eukaryota</taxon>
        <taxon>Viridiplantae</taxon>
        <taxon>Streptophyta</taxon>
        <taxon>Embryophyta</taxon>
        <taxon>Marchantiophyta</taxon>
        <taxon>Marchantiopsida</taxon>
        <taxon>Marchantiidae</taxon>
        <taxon>Marchantiales</taxon>
        <taxon>Ricciaceae</taxon>
        <taxon>Riccia</taxon>
    </lineage>
</organism>
<reference evidence="2 3" key="1">
    <citation type="submission" date="2024-09" db="EMBL/GenBank/DDBJ databases">
        <title>Chromosome-scale assembly of Riccia fluitans.</title>
        <authorList>
            <person name="Paukszto L."/>
            <person name="Sawicki J."/>
            <person name="Karawczyk K."/>
            <person name="Piernik-Szablinska J."/>
            <person name="Szczecinska M."/>
            <person name="Mazdziarz M."/>
        </authorList>
    </citation>
    <scope>NUCLEOTIDE SEQUENCE [LARGE SCALE GENOMIC DNA]</scope>
    <source>
        <strain evidence="2">Rf_01</strain>
        <tissue evidence="2">Aerial parts of the thallus</tissue>
    </source>
</reference>
<sequence>MPSIPLGTNAEGKAKTSLVSWESVTKTKNNGGLNIRPFQRVSMVLKMRYAGRLMNGDDSDWAQLICRFTRQRMHCRSGSKELKHWAAEEGLLLLPSISTPQSETANNIIKSWLYFRKYLILDMQALELPGNLTLRQLKMLTDRYCHRRPFTNRVTYPLLKKIGVTVLANLTSSSGAWISMTAALRARGIQLSQTQLEAIQVLQDWLASVKIGPQKLQCSPSWRWKRTDVEWKGWNRPSNFWHRLAEADELPDDMTGKWPEYTLALTWKARWRKLWETGGSPRVKIWIWRILRRGFFTGERAERMRVAFDPCSRCKTASESVSHLFYDCKYPRDHWRQLQELATKTNISFQVPDSLLAIIDEALRTKKKGCPLVYILYSITRTLWTDRNLALFQRKHQNTPLRVSLEHARVEVEGSFNDKCSAERWQRGLQALKEMNMLILEAGAPSPHPANTQAELESEQLLLRMQRLNIQVTIS</sequence>
<evidence type="ECO:0000313" key="2">
    <source>
        <dbReference type="EMBL" id="KAL2628913.1"/>
    </source>
</evidence>
<comment type="caution">
    <text evidence="2">The sequence shown here is derived from an EMBL/GenBank/DDBJ whole genome shotgun (WGS) entry which is preliminary data.</text>
</comment>
<proteinExistence type="predicted"/>
<dbReference type="Pfam" id="PF13966">
    <property type="entry name" value="zf-RVT"/>
    <property type="match status" value="1"/>
</dbReference>
<name>A0ABD1YE11_9MARC</name>
<keyword evidence="3" id="KW-1185">Reference proteome</keyword>
<dbReference type="AlphaFoldDB" id="A0ABD1YE11"/>